<gene>
    <name evidence="3" type="ORF">EV215_1157</name>
</gene>
<dbReference type="InterPro" id="IPR043129">
    <property type="entry name" value="ATPase_NBD"/>
</dbReference>
<evidence type="ECO:0000313" key="4">
    <source>
        <dbReference type="Proteomes" id="UP000294678"/>
    </source>
</evidence>
<evidence type="ECO:0000259" key="2">
    <source>
        <dbReference type="SMART" id="SM00842"/>
    </source>
</evidence>
<dbReference type="PANTHER" id="PTHR32432">
    <property type="entry name" value="CELL DIVISION PROTEIN FTSA-RELATED"/>
    <property type="match status" value="1"/>
</dbReference>
<dbReference type="GO" id="GO:0003723">
    <property type="term" value="F:RNA binding"/>
    <property type="evidence" value="ECO:0007669"/>
    <property type="project" value="UniProtKB-KW"/>
</dbReference>
<dbReference type="SMART" id="SM00842">
    <property type="entry name" value="FtsA"/>
    <property type="match status" value="1"/>
</dbReference>
<keyword evidence="3" id="KW-0132">Cell division</keyword>
<proteinExistence type="predicted"/>
<keyword evidence="1" id="KW-0694">RNA-binding</keyword>
<evidence type="ECO:0000313" key="3">
    <source>
        <dbReference type="EMBL" id="TDT70606.1"/>
    </source>
</evidence>
<reference evidence="3 4" key="1">
    <citation type="submission" date="2019-03" db="EMBL/GenBank/DDBJ databases">
        <title>Genomic Encyclopedia of Type Strains, Phase IV (KMG-IV): sequencing the most valuable type-strain genomes for metagenomic binning, comparative biology and taxonomic classification.</title>
        <authorList>
            <person name="Goeker M."/>
        </authorList>
    </citation>
    <scope>NUCLEOTIDE SEQUENCE [LARGE SCALE GENOMIC DNA]</scope>
    <source>
        <strain evidence="3 4">DSM 100055</strain>
    </source>
</reference>
<comment type="caution">
    <text evidence="3">The sequence shown here is derived from an EMBL/GenBank/DDBJ whole genome shotgun (WGS) entry which is preliminary data.</text>
</comment>
<evidence type="ECO:0000256" key="1">
    <source>
        <dbReference type="PROSITE-ProRule" id="PRU00182"/>
    </source>
</evidence>
<keyword evidence="3" id="KW-0131">Cell cycle</keyword>
<dbReference type="InterPro" id="IPR050696">
    <property type="entry name" value="FtsA/MreB"/>
</dbReference>
<dbReference type="Pfam" id="PF14450">
    <property type="entry name" value="FtsA"/>
    <property type="match status" value="1"/>
</dbReference>
<dbReference type="InterPro" id="IPR003494">
    <property type="entry name" value="SHS2_FtsA"/>
</dbReference>
<dbReference type="PANTHER" id="PTHR32432:SF3">
    <property type="entry name" value="ETHANOLAMINE UTILIZATION PROTEIN EUTJ"/>
    <property type="match status" value="1"/>
</dbReference>
<dbReference type="RefSeq" id="WP_134113041.1">
    <property type="nucleotide sequence ID" value="NZ_SOBG01000004.1"/>
</dbReference>
<dbReference type="Gene3D" id="3.30.420.40">
    <property type="match status" value="2"/>
</dbReference>
<keyword evidence="4" id="KW-1185">Reference proteome</keyword>
<dbReference type="CDD" id="cd24004">
    <property type="entry name" value="ASKHA_NBD_PilM-like"/>
    <property type="match status" value="1"/>
</dbReference>
<dbReference type="SUPFAM" id="SSF53067">
    <property type="entry name" value="Actin-like ATPase domain"/>
    <property type="match status" value="2"/>
</dbReference>
<dbReference type="GO" id="GO:0051301">
    <property type="term" value="P:cell division"/>
    <property type="evidence" value="ECO:0007669"/>
    <property type="project" value="UniProtKB-KW"/>
</dbReference>
<feature type="domain" description="SHS2" evidence="2">
    <location>
        <begin position="4"/>
        <end position="199"/>
    </location>
</feature>
<name>A0AA46DYR2_9FUSO</name>
<organism evidence="3 4">
    <name type="scientific">Hypnocyclicus thermotrophus</name>
    <dbReference type="NCBI Taxonomy" id="1627895"/>
    <lineage>
        <taxon>Bacteria</taxon>
        <taxon>Fusobacteriati</taxon>
        <taxon>Fusobacteriota</taxon>
        <taxon>Fusobacteriia</taxon>
        <taxon>Fusobacteriales</taxon>
        <taxon>Fusobacteriaceae</taxon>
        <taxon>Hypnocyclicus</taxon>
    </lineage>
</organism>
<accession>A0AA46DYR2</accession>
<protein>
    <submittedName>
        <fullName evidence="3">Cell division protein FtsA</fullName>
    </submittedName>
</protein>
<dbReference type="AlphaFoldDB" id="A0AA46DYR2"/>
<dbReference type="Proteomes" id="UP000294678">
    <property type="component" value="Unassembled WGS sequence"/>
</dbReference>
<dbReference type="EMBL" id="SOBG01000004">
    <property type="protein sequence ID" value="TDT70606.1"/>
    <property type="molecule type" value="Genomic_DNA"/>
</dbReference>
<dbReference type="PROSITE" id="PS50889">
    <property type="entry name" value="S4"/>
    <property type="match status" value="1"/>
</dbReference>
<sequence>MKKVYALDVGTRNVVLLLAEYTEEDKIKIIDMVSKEHESRAMLDGQIHDISKVAKTVKILKDTMEDKTKEKIEEVAVAVAGRNLITFRGKAKKSFDSSEELSEDDILTVELLAIQNTIKSLGNENNKEYYCVGYSVIEYKLDGVEIKNPLYQKGEELEIELLATFLPKVVVDSMYTMLNKVDLGIENLTLEPIAAINVVVPEDMRKLNIALVDIGAGTSDIAITKSGKVVGYGMVPMAGDEITEKIEEDYLLDFEEAERIKKSLKDNEIVKYQDILGIEYEITTKEIFEKIDPILEKLSLKISEKILELNEGAPQAIILIGGGSLIPKLREKIAEKVSLVAGRVAVRGTEAIKSLVNSENMLSTAEYVTPIGIANMAFQGKEFNILTISINKVSHRVFSFTKHMSLMEVLLSIGYDTKLLYSKPGNAITVTINGKLEIFKGEMGKRAVIKVNNKFASLDKEIKDGDTIEIKPIRDGRDAVVSIKDLKKKYDKIKFKLNDKTKEIDIKILKDGKSLDDKYLIQDRDELEILNKIMVKDVISESLEKTIKIILNGKELEMIIPGLKIYKDEEEITPNYIIQNGDNIRIEKNELGNMKIKDILEETDNKFKVIVNEKEIIFDELKKSIILNGKVVSSDREIKDGDKIDFDIPEENLPLVSDVFKYYDPKTLLNDHESGKLLKIIVNSKEAEFTTKIKNGDVINFYYK</sequence>